<organism evidence="7">
    <name type="scientific">marine metagenome</name>
    <dbReference type="NCBI Taxonomy" id="408172"/>
    <lineage>
        <taxon>unclassified sequences</taxon>
        <taxon>metagenomes</taxon>
        <taxon>ecological metagenomes</taxon>
    </lineage>
</organism>
<keyword evidence="5" id="KW-0966">Cell projection</keyword>
<evidence type="ECO:0000256" key="2">
    <source>
        <dbReference type="ARBA" id="ARBA00004496"/>
    </source>
</evidence>
<keyword evidence="4" id="KW-0969">Cilium</keyword>
<protein>
    <recommendedName>
        <fullName evidence="6">HYDIN/VesB/CFA65-like Ig-like domain-containing protein</fullName>
    </recommendedName>
</protein>
<name>A0A382AA15_9ZZZZ</name>
<dbReference type="GO" id="GO:0060271">
    <property type="term" value="P:cilium assembly"/>
    <property type="evidence" value="ECO:0007669"/>
    <property type="project" value="TreeGrafter"/>
</dbReference>
<accession>A0A382AA15</accession>
<feature type="non-terminal residue" evidence="7">
    <location>
        <position position="328"/>
    </location>
</feature>
<dbReference type="InterPro" id="IPR053879">
    <property type="entry name" value="HYDIN_VesB_CFA65-like_Ig"/>
</dbReference>
<keyword evidence="3" id="KW-0963">Cytoplasm</keyword>
<comment type="subcellular location">
    <subcellularLocation>
        <location evidence="1">Cell projection</location>
        <location evidence="1">Cilium</location>
    </subcellularLocation>
    <subcellularLocation>
        <location evidence="2">Cytoplasm</location>
    </subcellularLocation>
</comment>
<reference evidence="7" key="1">
    <citation type="submission" date="2018-05" db="EMBL/GenBank/DDBJ databases">
        <authorList>
            <person name="Lanie J.A."/>
            <person name="Ng W.-L."/>
            <person name="Kazmierczak K.M."/>
            <person name="Andrzejewski T.M."/>
            <person name="Davidsen T.M."/>
            <person name="Wayne K.J."/>
            <person name="Tettelin H."/>
            <person name="Glass J.I."/>
            <person name="Rusch D."/>
            <person name="Podicherti R."/>
            <person name="Tsui H.-C.T."/>
            <person name="Winkler M.E."/>
        </authorList>
    </citation>
    <scope>NUCLEOTIDE SEQUENCE</scope>
</reference>
<evidence type="ECO:0000259" key="6">
    <source>
        <dbReference type="Pfam" id="PF22544"/>
    </source>
</evidence>
<dbReference type="AlphaFoldDB" id="A0A382AA15"/>
<dbReference type="EMBL" id="UINC01024408">
    <property type="protein sequence ID" value="SVA97952.1"/>
    <property type="molecule type" value="Genomic_DNA"/>
</dbReference>
<evidence type="ECO:0000256" key="1">
    <source>
        <dbReference type="ARBA" id="ARBA00004138"/>
    </source>
</evidence>
<sequence>MTSSLRGLRRAFGTAILAVFGTLPFLPPGVATAQPLQVTPDVVDFGVLKPGIAVSREVVVRNPGTSRIDVRVQLQGGPFTVDTDTLRLAAGAQRRVPVRFTAADSGTYAGDLRLQIKEFFGTETLSVSLRAVVARPAIEVRPRAGVDAGATAVGTSVERTVQLMNTGRVEFAIDRFAVVPSGIGFALVGNPARRLPPDGTLDLTVDFAPVGDGAVRGRLAVYSSDLLTGVIDIPVAGEGLTPQLAVSPLPEVGIDFKTAEVGKPQRRSVSLLNRGRADLEVNVRIDAEAFTWAGDSVIVVEPGARYDVDIFFQARYEGPASARIVLRT</sequence>
<evidence type="ECO:0000256" key="5">
    <source>
        <dbReference type="ARBA" id="ARBA00023273"/>
    </source>
</evidence>
<proteinExistence type="predicted"/>
<feature type="domain" description="HYDIN/VesB/CFA65-like Ig-like" evidence="6">
    <location>
        <begin position="36"/>
        <end position="123"/>
    </location>
</feature>
<dbReference type="GO" id="GO:0005929">
    <property type="term" value="C:cilium"/>
    <property type="evidence" value="ECO:0007669"/>
    <property type="project" value="UniProtKB-SubCell"/>
</dbReference>
<dbReference type="GO" id="GO:0005737">
    <property type="term" value="C:cytoplasm"/>
    <property type="evidence" value="ECO:0007669"/>
    <property type="project" value="UniProtKB-SubCell"/>
</dbReference>
<dbReference type="NCBIfam" id="NF012200">
    <property type="entry name" value="choice_anch_D"/>
    <property type="match status" value="3"/>
</dbReference>
<evidence type="ECO:0000256" key="3">
    <source>
        <dbReference type="ARBA" id="ARBA00022490"/>
    </source>
</evidence>
<evidence type="ECO:0000256" key="4">
    <source>
        <dbReference type="ARBA" id="ARBA00023069"/>
    </source>
</evidence>
<evidence type="ECO:0000313" key="7">
    <source>
        <dbReference type="EMBL" id="SVA97952.1"/>
    </source>
</evidence>
<dbReference type="Pfam" id="PF22544">
    <property type="entry name" value="HYDIN_VesB_CFA65-like_Ig"/>
    <property type="match status" value="1"/>
</dbReference>
<dbReference type="Gene3D" id="2.60.40.10">
    <property type="entry name" value="Immunoglobulins"/>
    <property type="match status" value="3"/>
</dbReference>
<gene>
    <name evidence="7" type="ORF">METZ01_LOCUS150806</name>
</gene>
<dbReference type="PANTHER" id="PTHR45912:SF3">
    <property type="entry name" value="CILIA- AND FLAGELLA-ASSOCIATED PROTEIN 47"/>
    <property type="match status" value="1"/>
</dbReference>
<dbReference type="InterPro" id="IPR013783">
    <property type="entry name" value="Ig-like_fold"/>
</dbReference>
<dbReference type="PANTHER" id="PTHR45912">
    <property type="entry name" value="CILIA- AND FLAGELLA-ASSOCIATED PROTEIN 47"/>
    <property type="match status" value="1"/>
</dbReference>